<dbReference type="AlphaFoldDB" id="A0A561XU05"/>
<reference evidence="6 7" key="1">
    <citation type="journal article" date="2015" name="Stand. Genomic Sci.">
        <title>Genomic Encyclopedia of Bacterial and Archaeal Type Strains, Phase III: the genomes of soil and plant-associated and newly described type strains.</title>
        <authorList>
            <person name="Whitman W.B."/>
            <person name="Woyke T."/>
            <person name="Klenk H.P."/>
            <person name="Zhou Y."/>
            <person name="Lilburn T.G."/>
            <person name="Beck B.J."/>
            <person name="De Vos P."/>
            <person name="Vandamme P."/>
            <person name="Eisen J.A."/>
            <person name="Garrity G."/>
            <person name="Hugenholtz P."/>
            <person name="Kyrpides N.C."/>
        </authorList>
    </citation>
    <scope>NUCLEOTIDE SEQUENCE [LARGE SCALE GENOMIC DNA]</scope>
    <source>
        <strain evidence="6 7">DSM 64</strain>
    </source>
</reference>
<comment type="caution">
    <text evidence="6">The sequence shown here is derived from an EMBL/GenBank/DDBJ whole genome shotgun (WGS) entry which is preliminary data.</text>
</comment>
<dbReference type="InterPro" id="IPR036086">
    <property type="entry name" value="ParB/Sulfiredoxin_sf"/>
</dbReference>
<evidence type="ECO:0000259" key="5">
    <source>
        <dbReference type="SMART" id="SM00470"/>
    </source>
</evidence>
<evidence type="ECO:0000313" key="6">
    <source>
        <dbReference type="EMBL" id="TWG39598.1"/>
    </source>
</evidence>
<gene>
    <name evidence="6" type="ORF">ATF69_1470</name>
</gene>
<dbReference type="PANTHER" id="PTHR33375">
    <property type="entry name" value="CHROMOSOME-PARTITIONING PROTEIN PARB-RELATED"/>
    <property type="match status" value="1"/>
</dbReference>
<dbReference type="InterPro" id="IPR050336">
    <property type="entry name" value="Chromosome_partition/occlusion"/>
</dbReference>
<keyword evidence="2" id="KW-0159">Chromosome partition</keyword>
<dbReference type="Gene3D" id="1.10.10.2830">
    <property type="match status" value="1"/>
</dbReference>
<accession>A0A561XU05</accession>
<dbReference type="FunFam" id="3.90.1530.30:FF:000001">
    <property type="entry name" value="Chromosome partitioning protein ParB"/>
    <property type="match status" value="1"/>
</dbReference>
<evidence type="ECO:0000256" key="1">
    <source>
        <dbReference type="ARBA" id="ARBA00006295"/>
    </source>
</evidence>
<evidence type="ECO:0000256" key="4">
    <source>
        <dbReference type="ARBA" id="ARBA00025472"/>
    </source>
</evidence>
<dbReference type="PANTHER" id="PTHR33375:SF1">
    <property type="entry name" value="CHROMOSOME-PARTITIONING PROTEIN PARB-RELATED"/>
    <property type="match status" value="1"/>
</dbReference>
<proteinExistence type="inferred from homology"/>
<sequence>MVTKKPKGLGRGLEALLGPKVEDKVEQAQAADAGLPSSLPLSELVPGVYQPRTRMDEGALYELAESIKVQGVMQPILVRRLAGGEHAGKYEIIAGERRFRASRLAGLAEVPVLVRDVPDESAAAMALIENIQREDLNPLEEAQGLQRLVKEFGLTHELAAQAVGRSRSAASNLLRLLNLAEPVQTMLMAGDIDMGHARALLSLDRAAQITAGNQIAAKKLSVREAEALVKKIGAEFSLVPQKPQKEKSRDLKRVEEELSDLLMAEVEVRVKKRVKRNGRVEDMGELAIQFGSLEALNGLIDRLRG</sequence>
<evidence type="ECO:0000256" key="2">
    <source>
        <dbReference type="ARBA" id="ARBA00022829"/>
    </source>
</evidence>
<dbReference type="GO" id="GO:0003677">
    <property type="term" value="F:DNA binding"/>
    <property type="evidence" value="ECO:0007669"/>
    <property type="project" value="UniProtKB-KW"/>
</dbReference>
<dbReference type="Proteomes" id="UP000321485">
    <property type="component" value="Unassembled WGS sequence"/>
</dbReference>
<dbReference type="SUPFAM" id="SSF110849">
    <property type="entry name" value="ParB/Sulfiredoxin"/>
    <property type="match status" value="1"/>
</dbReference>
<dbReference type="EMBL" id="VJWE01000011">
    <property type="protein sequence ID" value="TWG39598.1"/>
    <property type="molecule type" value="Genomic_DNA"/>
</dbReference>
<dbReference type="Pfam" id="PF23552">
    <property type="entry name" value="ParB_C"/>
    <property type="match status" value="1"/>
</dbReference>
<dbReference type="FunFam" id="1.10.10.2830:FF:000001">
    <property type="entry name" value="Chromosome partitioning protein ParB"/>
    <property type="match status" value="1"/>
</dbReference>
<dbReference type="SUPFAM" id="SSF109709">
    <property type="entry name" value="KorB DNA-binding domain-like"/>
    <property type="match status" value="1"/>
</dbReference>
<evidence type="ECO:0000256" key="3">
    <source>
        <dbReference type="ARBA" id="ARBA00023125"/>
    </source>
</evidence>
<dbReference type="InterPro" id="IPR004437">
    <property type="entry name" value="ParB/RepB/Spo0J"/>
</dbReference>
<dbReference type="RefSeq" id="WP_146870383.1">
    <property type="nucleotide sequence ID" value="NZ_VJWE01000011.1"/>
</dbReference>
<dbReference type="NCBIfam" id="TIGR00180">
    <property type="entry name" value="parB_part"/>
    <property type="match status" value="1"/>
</dbReference>
<dbReference type="CDD" id="cd16393">
    <property type="entry name" value="SPO0J_N"/>
    <property type="match status" value="1"/>
</dbReference>
<dbReference type="SMART" id="SM00470">
    <property type="entry name" value="ParB"/>
    <property type="match status" value="1"/>
</dbReference>
<name>A0A561XU05_ACIDE</name>
<keyword evidence="3" id="KW-0238">DNA-binding</keyword>
<dbReference type="GeneID" id="51110537"/>
<feature type="domain" description="ParB-like N-terminal" evidence="5">
    <location>
        <begin position="37"/>
        <end position="131"/>
    </location>
</feature>
<dbReference type="InterPro" id="IPR041468">
    <property type="entry name" value="HTH_ParB/Spo0J"/>
</dbReference>
<dbReference type="GO" id="GO:0007059">
    <property type="term" value="P:chromosome segregation"/>
    <property type="evidence" value="ECO:0007669"/>
    <property type="project" value="UniProtKB-KW"/>
</dbReference>
<protein>
    <submittedName>
        <fullName evidence="6">ParB family chromosome partitioning protein</fullName>
    </submittedName>
</protein>
<dbReference type="GO" id="GO:0005694">
    <property type="term" value="C:chromosome"/>
    <property type="evidence" value="ECO:0007669"/>
    <property type="project" value="TreeGrafter"/>
</dbReference>
<comment type="similarity">
    <text evidence="1">Belongs to the ParB family.</text>
</comment>
<dbReference type="InterPro" id="IPR003115">
    <property type="entry name" value="ParB_N"/>
</dbReference>
<dbReference type="Pfam" id="PF02195">
    <property type="entry name" value="ParB_N"/>
    <property type="match status" value="1"/>
</dbReference>
<comment type="function">
    <text evidence="4">Involved in chromosome partition. Localize to both poles of the predivisional cell following completion of DNA replication. Binds to the DNA origin of replication.</text>
</comment>
<organism evidence="6 7">
    <name type="scientific">Acidovorax delafieldii</name>
    <name type="common">Pseudomonas delafieldii</name>
    <dbReference type="NCBI Taxonomy" id="47920"/>
    <lineage>
        <taxon>Bacteria</taxon>
        <taxon>Pseudomonadati</taxon>
        <taxon>Pseudomonadota</taxon>
        <taxon>Betaproteobacteria</taxon>
        <taxon>Burkholderiales</taxon>
        <taxon>Comamonadaceae</taxon>
        <taxon>Acidovorax</taxon>
    </lineage>
</organism>
<dbReference type="GO" id="GO:0045881">
    <property type="term" value="P:positive regulation of sporulation resulting in formation of a cellular spore"/>
    <property type="evidence" value="ECO:0007669"/>
    <property type="project" value="TreeGrafter"/>
</dbReference>
<dbReference type="InterPro" id="IPR057240">
    <property type="entry name" value="ParB_dimer_C"/>
</dbReference>
<evidence type="ECO:0000313" key="7">
    <source>
        <dbReference type="Proteomes" id="UP000321485"/>
    </source>
</evidence>
<dbReference type="Pfam" id="PF17762">
    <property type="entry name" value="HTH_ParB"/>
    <property type="match status" value="1"/>
</dbReference>
<dbReference type="Gene3D" id="3.90.1530.30">
    <property type="match status" value="1"/>
</dbReference>